<evidence type="ECO:0000313" key="3">
    <source>
        <dbReference type="Proteomes" id="UP000003706"/>
    </source>
</evidence>
<organism evidence="2 3">
    <name type="scientific">Methanotorris formicicus Mc-S-70</name>
    <dbReference type="NCBI Taxonomy" id="647171"/>
    <lineage>
        <taxon>Archaea</taxon>
        <taxon>Methanobacteriati</taxon>
        <taxon>Methanobacteriota</taxon>
        <taxon>Methanomada group</taxon>
        <taxon>Methanococci</taxon>
        <taxon>Methanococcales</taxon>
        <taxon>Methanocaldococcaceae</taxon>
        <taxon>Methanotorris</taxon>
    </lineage>
</organism>
<feature type="transmembrane region" description="Helical" evidence="1">
    <location>
        <begin position="230"/>
        <end position="251"/>
    </location>
</feature>
<keyword evidence="1" id="KW-0472">Membrane</keyword>
<comment type="caution">
    <text evidence="2">The sequence shown here is derived from an EMBL/GenBank/DDBJ whole genome shotgun (WGS) entry which is preliminary data.</text>
</comment>
<keyword evidence="3" id="KW-1185">Reference proteome</keyword>
<feature type="transmembrane region" description="Helical" evidence="1">
    <location>
        <begin position="61"/>
        <end position="80"/>
    </location>
</feature>
<keyword evidence="1" id="KW-1133">Transmembrane helix</keyword>
<evidence type="ECO:0000313" key="2">
    <source>
        <dbReference type="EMBL" id="EHP84335.1"/>
    </source>
</evidence>
<proteinExistence type="predicted"/>
<keyword evidence="1" id="KW-0812">Transmembrane</keyword>
<reference evidence="2 3" key="1">
    <citation type="submission" date="2011-09" db="EMBL/GenBank/DDBJ databases">
        <title>The draft genome of Methanotorris formicicus Mc-S-70.</title>
        <authorList>
            <consortium name="US DOE Joint Genome Institute (JGI-PGF)"/>
            <person name="Lucas S."/>
            <person name="Han J."/>
            <person name="Lapidus A."/>
            <person name="Cheng J.-F."/>
            <person name="Goodwin L."/>
            <person name="Pitluck S."/>
            <person name="Peters L."/>
            <person name="Land M.L."/>
            <person name="Hauser L."/>
            <person name="Sieprawska-Lupa M."/>
            <person name="Takai K."/>
            <person name="Miyazaki J."/>
            <person name="Whitman W."/>
            <person name="Woyke T.J."/>
        </authorList>
    </citation>
    <scope>NUCLEOTIDE SEQUENCE [LARGE SCALE GENOMIC DNA]</scope>
    <source>
        <strain evidence="2 3">Mc-S-70</strain>
    </source>
</reference>
<accession>H1L0X5</accession>
<name>H1L0X5_9EURY</name>
<feature type="transmembrane region" description="Helical" evidence="1">
    <location>
        <begin position="21"/>
        <end position="41"/>
    </location>
</feature>
<feature type="transmembrane region" description="Helical" evidence="1">
    <location>
        <begin position="115"/>
        <end position="135"/>
    </location>
</feature>
<dbReference type="Proteomes" id="UP000003706">
    <property type="component" value="Unassembled WGS sequence"/>
</dbReference>
<evidence type="ECO:0000256" key="1">
    <source>
        <dbReference type="SAM" id="Phobius"/>
    </source>
</evidence>
<gene>
    <name evidence="2" type="ORF">MetfoDRAFT_1699</name>
</gene>
<dbReference type="AlphaFoldDB" id="H1L0X5"/>
<dbReference type="RefSeq" id="WP_007045122.1">
    <property type="nucleotide sequence ID" value="NZ_AGJL01000054.1"/>
</dbReference>
<dbReference type="OrthoDB" id="66116at2157"/>
<feature type="transmembrane region" description="Helical" evidence="1">
    <location>
        <begin position="194"/>
        <end position="218"/>
    </location>
</feature>
<dbReference type="STRING" id="647171.MetfoDRAFT_1699"/>
<protein>
    <submittedName>
        <fullName evidence="2">Uncharacterized protein</fullName>
    </submittedName>
</protein>
<feature type="transmembrane region" description="Helical" evidence="1">
    <location>
        <begin position="87"/>
        <end position="109"/>
    </location>
</feature>
<dbReference type="EMBL" id="AGJL01000054">
    <property type="protein sequence ID" value="EHP84335.1"/>
    <property type="molecule type" value="Genomic_DNA"/>
</dbReference>
<feature type="transmembrane region" description="Helical" evidence="1">
    <location>
        <begin position="155"/>
        <end position="174"/>
    </location>
</feature>
<feature type="transmembrane region" description="Helical" evidence="1">
    <location>
        <begin position="257"/>
        <end position="277"/>
    </location>
</feature>
<sequence>MINNIEDSESFDIKRIGIISIMLWFLFSVLAIPIFFSMLISLFGKTWLYGNNYFIENEVEYFISLISSILAVLLVSYYYSKDKVKILIGYLLKITLVLLILKIALYFVLSYYPMYIPFLGISNGFICYIVFMAMFLKLSELHRKKISFLFKMKMIILSLLIWLAISYPLYWGAYTFITGDYFIYPCDYWDFEKFIFFIYVSGALLSVPLSVILISKLTGLTNLKKYSLELLKYSSMVIIIGLGGFIVFTLYEHHISSIGTIIVLVIFFGLTRVFKILSDEK</sequence>